<feature type="non-terminal residue" evidence="2">
    <location>
        <position position="43"/>
    </location>
</feature>
<proteinExistence type="predicted"/>
<dbReference type="Proteomes" id="UP000708208">
    <property type="component" value="Unassembled WGS sequence"/>
</dbReference>
<dbReference type="Pfam" id="PF07002">
    <property type="entry name" value="Copine"/>
    <property type="match status" value="1"/>
</dbReference>
<organism evidence="2 3">
    <name type="scientific">Allacma fusca</name>
    <dbReference type="NCBI Taxonomy" id="39272"/>
    <lineage>
        <taxon>Eukaryota</taxon>
        <taxon>Metazoa</taxon>
        <taxon>Ecdysozoa</taxon>
        <taxon>Arthropoda</taxon>
        <taxon>Hexapoda</taxon>
        <taxon>Collembola</taxon>
        <taxon>Symphypleona</taxon>
        <taxon>Sminthuridae</taxon>
        <taxon>Allacma</taxon>
    </lineage>
</organism>
<sequence>MLYGPTNFAPVINTVAAMASKTKSGQSYYILVIITDGVISDMA</sequence>
<dbReference type="OrthoDB" id="5855668at2759"/>
<dbReference type="GO" id="GO:0005886">
    <property type="term" value="C:plasma membrane"/>
    <property type="evidence" value="ECO:0007669"/>
    <property type="project" value="TreeGrafter"/>
</dbReference>
<protein>
    <recommendedName>
        <fullName evidence="1">Copine C-terminal domain-containing protein</fullName>
    </recommendedName>
</protein>
<dbReference type="PANTHER" id="PTHR10857:SF106">
    <property type="entry name" value="C2 DOMAIN-CONTAINING PROTEIN"/>
    <property type="match status" value="1"/>
</dbReference>
<dbReference type="AlphaFoldDB" id="A0A8J2K8P5"/>
<dbReference type="EMBL" id="CAJVCH010194881">
    <property type="protein sequence ID" value="CAG7730471.1"/>
    <property type="molecule type" value="Genomic_DNA"/>
</dbReference>
<evidence type="ECO:0000259" key="1">
    <source>
        <dbReference type="Pfam" id="PF07002"/>
    </source>
</evidence>
<keyword evidence="3" id="KW-1185">Reference proteome</keyword>
<dbReference type="InterPro" id="IPR045052">
    <property type="entry name" value="Copine"/>
</dbReference>
<reference evidence="2" key="1">
    <citation type="submission" date="2021-06" db="EMBL/GenBank/DDBJ databases">
        <authorList>
            <person name="Hodson N. C."/>
            <person name="Mongue J. A."/>
            <person name="Jaron S. K."/>
        </authorList>
    </citation>
    <scope>NUCLEOTIDE SEQUENCE</scope>
</reference>
<dbReference type="InterPro" id="IPR010734">
    <property type="entry name" value="Copine_C"/>
</dbReference>
<dbReference type="PANTHER" id="PTHR10857">
    <property type="entry name" value="COPINE"/>
    <property type="match status" value="1"/>
</dbReference>
<feature type="domain" description="Copine C-terminal" evidence="1">
    <location>
        <begin position="2"/>
        <end position="43"/>
    </location>
</feature>
<gene>
    <name evidence="2" type="ORF">AFUS01_LOCUS19114</name>
</gene>
<name>A0A8J2K8P5_9HEXA</name>
<dbReference type="GO" id="GO:0005544">
    <property type="term" value="F:calcium-dependent phospholipid binding"/>
    <property type="evidence" value="ECO:0007669"/>
    <property type="project" value="InterPro"/>
</dbReference>
<accession>A0A8J2K8P5</accession>
<evidence type="ECO:0000313" key="3">
    <source>
        <dbReference type="Proteomes" id="UP000708208"/>
    </source>
</evidence>
<comment type="caution">
    <text evidence="2">The sequence shown here is derived from an EMBL/GenBank/DDBJ whole genome shotgun (WGS) entry which is preliminary data.</text>
</comment>
<dbReference type="GO" id="GO:0071277">
    <property type="term" value="P:cellular response to calcium ion"/>
    <property type="evidence" value="ECO:0007669"/>
    <property type="project" value="TreeGrafter"/>
</dbReference>
<evidence type="ECO:0000313" key="2">
    <source>
        <dbReference type="EMBL" id="CAG7730471.1"/>
    </source>
</evidence>